<dbReference type="InterPro" id="IPR012337">
    <property type="entry name" value="RNaseH-like_sf"/>
</dbReference>
<dbReference type="SMART" id="SM00479">
    <property type="entry name" value="EXOIII"/>
    <property type="match status" value="1"/>
</dbReference>
<keyword evidence="3 6" id="KW-0378">Hydrolase</keyword>
<comment type="function">
    <text evidence="6">3'-5' exonuclease.</text>
</comment>
<dbReference type="NCBIfam" id="TIGR00573">
    <property type="entry name" value="dnaq"/>
    <property type="match status" value="1"/>
</dbReference>
<comment type="similarity">
    <text evidence="6">Belongs to the helicase family. DinG subfamily. Type 2 sub-subfamily.</text>
</comment>
<dbReference type="Gene3D" id="3.30.420.10">
    <property type="entry name" value="Ribonuclease H-like superfamily/Ribonuclease H"/>
    <property type="match status" value="1"/>
</dbReference>
<dbReference type="PANTHER" id="PTHR30231">
    <property type="entry name" value="DNA POLYMERASE III SUBUNIT EPSILON"/>
    <property type="match status" value="1"/>
</dbReference>
<dbReference type="InterPro" id="IPR027417">
    <property type="entry name" value="P-loop_NTPase"/>
</dbReference>
<dbReference type="NCBIfam" id="NF005981">
    <property type="entry name" value="PRK08074.1"/>
    <property type="match status" value="1"/>
</dbReference>
<dbReference type="EC" id="3.1.-.-" evidence="6"/>
<keyword evidence="8" id="KW-0347">Helicase</keyword>
<dbReference type="EMBL" id="JAACYS010000003">
    <property type="protein sequence ID" value="NCU16405.1"/>
    <property type="molecule type" value="Genomic_DNA"/>
</dbReference>
<dbReference type="Pfam" id="PF13307">
    <property type="entry name" value="Helicase_C_2"/>
    <property type="match status" value="1"/>
</dbReference>
<sequence length="915" mass="105961">MNKFVIVDIETTGHSPKKGDRIIQFAGVVIENEKIVDIYTTYINPEIPISPFITELTGIDNEQVATAPLFHEVAEDIIQLLDGACFVAHNVHFDYTFLQEQLEINNFPLLNCPLLDTVEMTRIFMPTIESLKLNDIATFAGFDHDRPHQADSDAFVTAEWFLTLLQKINTFPKRTINQLRKYSKGLRTNLYEILDEIYEKKTETKEKFPEHLEIYRGIVYKKQKLIDNQSEQIIDGNQEYDLEDFINKDKLRAEQWNLVEYIYKCLSDGELSLVEADLTQKKELSYLLAATALSIIKQEPVVVSLATIGNQQMVVDEVLPQLKSILKVPIHVQLLKGKQQYLNLWKFERVLKDENQNYDEIITKMQMLVWLTETETGDVSEINLSSAGIQFLKKISDITIAEADHNNPWKNRDFYKNAINNAQHAQVILTNHHFLMANRSKVLPNVNMNYCIIDDAHLFEKNAEKYFGKRLSYSSLKFYLNQLGSPEQLKLVGKIEKLIKDKSIYTKESTLMIQNYLQDFSEKGEEFFQLCYHLLKTSKKDSEQGKISLQIEIHENDSLLYCWERFYDAYLNIHQAFYQRLLALLDNYQNMTDQEKLLVEDFAFLIKQLTQISDMQQEFTMEDVKNIIWLEADLKSPQSTIVWKSLPVDIHEQLADFYLSKKAVLFISHSLTIKNSFAYTSEQLGLDSFPYVSKQFQTNINKEVSVHLYAMNDIPNILEVSEEEFIEIISNHIIAIAQTVQGKLFITFSSYEMLKKAYNLIKDSELLDEFVLLAQGVSGGSVHRLAKQFNRFEKALFFSTTSHIETLQLEGKIDAMIVVRLPFASPNEPVFANRLKVIKSKGKSPFYELSLPDAILRFKHSYIKYLKLNHTKGFFIVFDKRIFDSKYGPAFIDSLPTVSMNIVDLPELCQCLEDV</sequence>
<evidence type="ECO:0000256" key="2">
    <source>
        <dbReference type="ARBA" id="ARBA00022741"/>
    </source>
</evidence>
<gene>
    <name evidence="6 8" type="primary">dinG</name>
    <name evidence="8" type="ORF">GW534_01255</name>
</gene>
<evidence type="ECO:0000256" key="4">
    <source>
        <dbReference type="ARBA" id="ARBA00022839"/>
    </source>
</evidence>
<dbReference type="GO" id="GO:0004386">
    <property type="term" value="F:helicase activity"/>
    <property type="evidence" value="ECO:0007669"/>
    <property type="project" value="UniProtKB-KW"/>
</dbReference>
<dbReference type="InterPro" id="IPR013520">
    <property type="entry name" value="Ribonucl_H"/>
</dbReference>
<dbReference type="PANTHER" id="PTHR30231:SF41">
    <property type="entry name" value="DNA POLYMERASE III SUBUNIT EPSILON"/>
    <property type="match status" value="1"/>
</dbReference>
<keyword evidence="4 6" id="KW-0269">Exonuclease</keyword>
<keyword evidence="1 6" id="KW-0540">Nuclease</keyword>
<dbReference type="InterPro" id="IPR006555">
    <property type="entry name" value="ATP-dep_Helicase_C"/>
</dbReference>
<keyword evidence="5 6" id="KW-0067">ATP-binding</keyword>
<comment type="caution">
    <text evidence="8">The sequence shown here is derived from an EMBL/GenBank/DDBJ whole genome shotgun (WGS) entry which is preliminary data.</text>
</comment>
<evidence type="ECO:0000256" key="1">
    <source>
        <dbReference type="ARBA" id="ARBA00022722"/>
    </source>
</evidence>
<dbReference type="PROSITE" id="PS51193">
    <property type="entry name" value="HELICASE_ATP_BIND_2"/>
    <property type="match status" value="1"/>
</dbReference>
<evidence type="ECO:0000259" key="7">
    <source>
        <dbReference type="PROSITE" id="PS51193"/>
    </source>
</evidence>
<dbReference type="CDD" id="cd06127">
    <property type="entry name" value="DEDDh"/>
    <property type="match status" value="1"/>
</dbReference>
<evidence type="ECO:0000256" key="5">
    <source>
        <dbReference type="ARBA" id="ARBA00022840"/>
    </source>
</evidence>
<accession>A0ABX0A4N2</accession>
<dbReference type="Gene3D" id="3.40.50.300">
    <property type="entry name" value="P-loop containing nucleotide triphosphate hydrolases"/>
    <property type="match status" value="2"/>
</dbReference>
<name>A0ABX0A4N2_9BACI</name>
<reference evidence="8 9" key="1">
    <citation type="submission" date="2020-01" db="EMBL/GenBank/DDBJ databases">
        <title>A novel Bacillus sp. from Pasinler.</title>
        <authorList>
            <person name="Adiguzel A."/>
            <person name="Ay H."/>
            <person name="Baltaci M.O."/>
        </authorList>
    </citation>
    <scope>NUCLEOTIDE SEQUENCE [LARGE SCALE GENOMIC DNA]</scope>
    <source>
        <strain evidence="8 9">P1</strain>
    </source>
</reference>
<dbReference type="NCBIfam" id="TIGR01407">
    <property type="entry name" value="dinG_rel"/>
    <property type="match status" value="1"/>
</dbReference>
<feature type="domain" description="Helicase ATP-binding" evidence="7">
    <location>
        <begin position="241"/>
        <end position="505"/>
    </location>
</feature>
<evidence type="ECO:0000256" key="3">
    <source>
        <dbReference type="ARBA" id="ARBA00022801"/>
    </source>
</evidence>
<keyword evidence="2 6" id="KW-0547">Nucleotide-binding</keyword>
<evidence type="ECO:0000256" key="6">
    <source>
        <dbReference type="RuleBase" id="RU364106"/>
    </source>
</evidence>
<evidence type="ECO:0000313" key="9">
    <source>
        <dbReference type="Proteomes" id="UP000743899"/>
    </source>
</evidence>
<dbReference type="InterPro" id="IPR006310">
    <property type="entry name" value="DinG"/>
</dbReference>
<protein>
    <recommendedName>
        <fullName evidence="6">3'-5' exonuclease DinG</fullName>
        <ecNumber evidence="6">3.1.-.-</ecNumber>
    </recommendedName>
</protein>
<dbReference type="RefSeq" id="WP_161919239.1">
    <property type="nucleotide sequence ID" value="NZ_JAACYS010000003.1"/>
</dbReference>
<dbReference type="InterPro" id="IPR014013">
    <property type="entry name" value="Helic_SF1/SF2_ATP-bd_DinG/Rad3"/>
</dbReference>
<evidence type="ECO:0000313" key="8">
    <source>
        <dbReference type="EMBL" id="NCU16405.1"/>
    </source>
</evidence>
<dbReference type="Proteomes" id="UP000743899">
    <property type="component" value="Unassembled WGS sequence"/>
</dbReference>
<dbReference type="SMART" id="SM00491">
    <property type="entry name" value="HELICc2"/>
    <property type="match status" value="1"/>
</dbReference>
<dbReference type="SUPFAM" id="SSF53098">
    <property type="entry name" value="Ribonuclease H-like"/>
    <property type="match status" value="1"/>
</dbReference>
<keyword evidence="9" id="KW-1185">Reference proteome</keyword>
<proteinExistence type="inferred from homology"/>
<dbReference type="Pfam" id="PF00929">
    <property type="entry name" value="RNase_T"/>
    <property type="match status" value="1"/>
</dbReference>
<dbReference type="InterPro" id="IPR006054">
    <property type="entry name" value="DnaQ"/>
</dbReference>
<dbReference type="InterPro" id="IPR036397">
    <property type="entry name" value="RNaseH_sf"/>
</dbReference>
<organism evidence="8 9">
    <name type="scientific">Pallidibacillus pasinlerensis</name>
    <dbReference type="NCBI Taxonomy" id="2703818"/>
    <lineage>
        <taxon>Bacteria</taxon>
        <taxon>Bacillati</taxon>
        <taxon>Bacillota</taxon>
        <taxon>Bacilli</taxon>
        <taxon>Bacillales</taxon>
        <taxon>Bacillaceae</taxon>
        <taxon>Pallidibacillus</taxon>
    </lineage>
</organism>